<keyword evidence="2" id="KW-0460">Magnesium</keyword>
<evidence type="ECO:0000256" key="2">
    <source>
        <dbReference type="RuleBase" id="RU366041"/>
    </source>
</evidence>
<feature type="region of interest" description="Disordered" evidence="3">
    <location>
        <begin position="1"/>
        <end position="35"/>
    </location>
</feature>
<feature type="transmembrane region" description="Helical" evidence="2">
    <location>
        <begin position="343"/>
        <end position="365"/>
    </location>
</feature>
<keyword evidence="2" id="KW-0812">Transmembrane</keyword>
<accession>A0AAV1DAQ8</accession>
<comment type="similarity">
    <text evidence="1 2">Belongs to the CorA metal ion transporter (MIT) (TC 1.A.35.5) family.</text>
</comment>
<keyword evidence="2" id="KW-0406">Ion transport</keyword>
<dbReference type="Proteomes" id="UP001161247">
    <property type="component" value="Chromosome 4"/>
</dbReference>
<organism evidence="4 5">
    <name type="scientific">Oldenlandia corymbosa var. corymbosa</name>
    <dbReference type="NCBI Taxonomy" id="529605"/>
    <lineage>
        <taxon>Eukaryota</taxon>
        <taxon>Viridiplantae</taxon>
        <taxon>Streptophyta</taxon>
        <taxon>Embryophyta</taxon>
        <taxon>Tracheophyta</taxon>
        <taxon>Spermatophyta</taxon>
        <taxon>Magnoliopsida</taxon>
        <taxon>eudicotyledons</taxon>
        <taxon>Gunneridae</taxon>
        <taxon>Pentapetalae</taxon>
        <taxon>asterids</taxon>
        <taxon>lamiids</taxon>
        <taxon>Gentianales</taxon>
        <taxon>Rubiaceae</taxon>
        <taxon>Rubioideae</taxon>
        <taxon>Spermacoceae</taxon>
        <taxon>Hedyotis-Oldenlandia complex</taxon>
        <taxon>Oldenlandia</taxon>
    </lineage>
</organism>
<dbReference type="PANTHER" id="PTHR13890">
    <property type="entry name" value="RNA SPLICING PROTEIN MRS2, MITOCHONDRIAL"/>
    <property type="match status" value="1"/>
</dbReference>
<comment type="subcellular location">
    <subcellularLocation>
        <location evidence="2">Membrane</location>
        <topology evidence="2">Multi-pass membrane protein</topology>
    </subcellularLocation>
</comment>
<gene>
    <name evidence="4" type="ORF">OLC1_LOCUS12830</name>
</gene>
<dbReference type="CDD" id="cd12823">
    <property type="entry name" value="Mrs2_Mfm1p-like"/>
    <property type="match status" value="1"/>
</dbReference>
<keyword evidence="5" id="KW-1185">Reference proteome</keyword>
<keyword evidence="2" id="KW-0472">Membrane</keyword>
<dbReference type="EMBL" id="OX459121">
    <property type="protein sequence ID" value="CAI9103737.1"/>
    <property type="molecule type" value="Genomic_DNA"/>
</dbReference>
<dbReference type="AlphaFoldDB" id="A0AAV1DAQ8"/>
<evidence type="ECO:0000256" key="1">
    <source>
        <dbReference type="ARBA" id="ARBA00007535"/>
    </source>
</evidence>
<proteinExistence type="inferred from homology"/>
<dbReference type="InterPro" id="IPR039204">
    <property type="entry name" value="MRS2-like"/>
</dbReference>
<reference evidence="4" key="1">
    <citation type="submission" date="2023-03" db="EMBL/GenBank/DDBJ databases">
        <authorList>
            <person name="Julca I."/>
        </authorList>
    </citation>
    <scope>NUCLEOTIDE SEQUENCE</scope>
</reference>
<keyword evidence="2" id="KW-1133">Transmembrane helix</keyword>
<dbReference type="PANTHER" id="PTHR13890:SF35">
    <property type="entry name" value="MAGNESIUM TRANSPORTER MRS2-3"/>
    <property type="match status" value="1"/>
</dbReference>
<protein>
    <recommendedName>
        <fullName evidence="2">Magnesium transporter</fullName>
    </recommendedName>
</protein>
<evidence type="ECO:0000256" key="3">
    <source>
        <dbReference type="SAM" id="MobiDB-lite"/>
    </source>
</evidence>
<evidence type="ECO:0000313" key="4">
    <source>
        <dbReference type="EMBL" id="CAI9103737.1"/>
    </source>
</evidence>
<feature type="transmembrane region" description="Helical" evidence="2">
    <location>
        <begin position="300"/>
        <end position="323"/>
    </location>
</feature>
<dbReference type="FunFam" id="2.40.128.330:FF:000001">
    <property type="entry name" value="Magnesium transporter MRS2-1"/>
    <property type="match status" value="1"/>
</dbReference>
<name>A0AAV1DAQ8_OLDCO</name>
<keyword evidence="2" id="KW-0813">Transport</keyword>
<sequence>MSGQIPPPQYGAATPEDDGNPLTATTNALPSAGVAPRKRAAGVGPWLLLDSSGQTQVFEAGKQAIMRRTGVPARDLRILDPQLSYPSSILGREKAIVINLEHIKAIVTAQEVILLNSDPSVNQFVEELQNRILDRPNLLLPFEFVVLESSLEAVCSVMENKSKTLEQETRFALDRLTTKIDTLNLETVRRIKSRLADITGGVQKVRDELEHLLDDDDDMAKTYLTQKLESNLLDDEEDNPDCEINNVGRKQVDVKELEMLLEAYFVRIDGTLNDLFTLRESVDDTEDYINVMLADKQNHLLQMGVLLTMATLLLSAFVVVAGVFGMNISIELFDPKFAGYPEFLWTVGGSTAGCVVLYVAAVAWCKYKRLLG</sequence>
<dbReference type="Gene3D" id="1.20.58.340">
    <property type="entry name" value="Magnesium transport protein CorA, transmembrane region"/>
    <property type="match status" value="1"/>
</dbReference>
<dbReference type="GO" id="GO:0016020">
    <property type="term" value="C:membrane"/>
    <property type="evidence" value="ECO:0007669"/>
    <property type="project" value="UniProtKB-SubCell"/>
</dbReference>
<comment type="function">
    <text evidence="2">Magnesium transporter that may mediate the influx of magnesium.</text>
</comment>
<dbReference type="GO" id="GO:0015095">
    <property type="term" value="F:magnesium ion transmembrane transporter activity"/>
    <property type="evidence" value="ECO:0007669"/>
    <property type="project" value="TreeGrafter"/>
</dbReference>
<evidence type="ECO:0000313" key="5">
    <source>
        <dbReference type="Proteomes" id="UP001161247"/>
    </source>
</evidence>
<dbReference type="Gene3D" id="2.40.128.330">
    <property type="match status" value="1"/>
</dbReference>
<dbReference type="Pfam" id="PF22099">
    <property type="entry name" value="MRS2-like"/>
    <property type="match status" value="1"/>
</dbReference>